<reference evidence="5" key="1">
    <citation type="submission" date="2016-06" db="UniProtKB">
        <authorList>
            <consortium name="WormBaseParasite"/>
        </authorList>
    </citation>
    <scope>IDENTIFICATION</scope>
</reference>
<evidence type="ECO:0000259" key="4">
    <source>
        <dbReference type="Pfam" id="PF15295"/>
    </source>
</evidence>
<dbReference type="WBParaSite" id="GPUH_0001374501-mRNA-1">
    <property type="protein sequence ID" value="GPUH_0001374501-mRNA-1"/>
    <property type="gene ID" value="GPUH_0001374501"/>
</dbReference>
<dbReference type="AlphaFoldDB" id="A0A183DYD9"/>
<feature type="region of interest" description="Disordered" evidence="3">
    <location>
        <begin position="32"/>
        <end position="54"/>
    </location>
</feature>
<evidence type="ECO:0000256" key="2">
    <source>
        <dbReference type="SAM" id="Coils"/>
    </source>
</evidence>
<feature type="domain" description="Coiled-coil" evidence="4">
    <location>
        <begin position="10"/>
        <end position="116"/>
    </location>
</feature>
<dbReference type="PANTHER" id="PTHR22115:SF4">
    <property type="entry name" value="COILED-COIL DOMAIN-CONTAINING PROTEIN"/>
    <property type="match status" value="1"/>
</dbReference>
<name>A0A183DYD9_9BILA</name>
<keyword evidence="1 2" id="KW-0175">Coiled coil</keyword>
<protein>
    <submittedName>
        <fullName evidence="5">CCDC50_N domain-containing protein</fullName>
    </submittedName>
</protein>
<dbReference type="Pfam" id="PF15295">
    <property type="entry name" value="CCDC50_N"/>
    <property type="match status" value="1"/>
</dbReference>
<evidence type="ECO:0000313" key="5">
    <source>
        <dbReference type="WBParaSite" id="GPUH_0001374501-mRNA-1"/>
    </source>
</evidence>
<proteinExistence type="predicted"/>
<dbReference type="PANTHER" id="PTHR22115">
    <property type="entry name" value="C3ORF6 PROTEIN-RELATED"/>
    <property type="match status" value="1"/>
</dbReference>
<accession>A0A183DYD9</accession>
<dbReference type="InterPro" id="IPR039303">
    <property type="entry name" value="CCDC50"/>
</dbReference>
<evidence type="ECO:0000256" key="3">
    <source>
        <dbReference type="SAM" id="MobiDB-lite"/>
    </source>
</evidence>
<organism evidence="5">
    <name type="scientific">Gongylonema pulchrum</name>
    <dbReference type="NCBI Taxonomy" id="637853"/>
    <lineage>
        <taxon>Eukaryota</taxon>
        <taxon>Metazoa</taxon>
        <taxon>Ecdysozoa</taxon>
        <taxon>Nematoda</taxon>
        <taxon>Chromadorea</taxon>
        <taxon>Rhabditida</taxon>
        <taxon>Spirurina</taxon>
        <taxon>Spiruromorpha</taxon>
        <taxon>Spiruroidea</taxon>
        <taxon>Gongylonematidae</taxon>
        <taxon>Gongylonema</taxon>
    </lineage>
</organism>
<feature type="compositionally biased region" description="Basic and acidic residues" evidence="3">
    <location>
        <begin position="32"/>
        <end position="53"/>
    </location>
</feature>
<evidence type="ECO:0000256" key="1">
    <source>
        <dbReference type="ARBA" id="ARBA00023054"/>
    </source>
</evidence>
<dbReference type="InterPro" id="IPR029311">
    <property type="entry name" value="CCDC50_N"/>
</dbReference>
<sequence>LKRKCLVVSRLRCYEDYNMAVRLQEEEYNRHYESNRGQRRQVRNDGQHSRSEQQIEDQLAAQLRMQLNTQLTENDEAIARRLQDEFEREDELRKEFQARQDEELARRLQLEHDAAEQQNQTVQATESDEQLARRLQMIENRRPHRTVVFADEIAAAQVIFSPH</sequence>
<feature type="coiled-coil region" evidence="2">
    <location>
        <begin position="79"/>
        <end position="125"/>
    </location>
</feature>